<evidence type="ECO:0000313" key="1">
    <source>
        <dbReference type="Proteomes" id="UP000887566"/>
    </source>
</evidence>
<dbReference type="WBParaSite" id="PSAMB.scaffold1427size31646.g12966.t1">
    <property type="protein sequence ID" value="PSAMB.scaffold1427size31646.g12966.t1"/>
    <property type="gene ID" value="PSAMB.scaffold1427size31646.g12966"/>
</dbReference>
<name>A0A914V3E9_9BILA</name>
<dbReference type="Proteomes" id="UP000887566">
    <property type="component" value="Unplaced"/>
</dbReference>
<dbReference type="AlphaFoldDB" id="A0A914V3E9"/>
<evidence type="ECO:0000313" key="2">
    <source>
        <dbReference type="WBParaSite" id="PSAMB.scaffold1427size31646.g12966.t1"/>
    </source>
</evidence>
<keyword evidence="1" id="KW-1185">Reference proteome</keyword>
<protein>
    <submittedName>
        <fullName evidence="2">Uncharacterized protein</fullName>
    </submittedName>
</protein>
<reference evidence="2" key="1">
    <citation type="submission" date="2022-11" db="UniProtKB">
        <authorList>
            <consortium name="WormBaseParasite"/>
        </authorList>
    </citation>
    <scope>IDENTIFICATION</scope>
</reference>
<organism evidence="1 2">
    <name type="scientific">Plectus sambesii</name>
    <dbReference type="NCBI Taxonomy" id="2011161"/>
    <lineage>
        <taxon>Eukaryota</taxon>
        <taxon>Metazoa</taxon>
        <taxon>Ecdysozoa</taxon>
        <taxon>Nematoda</taxon>
        <taxon>Chromadorea</taxon>
        <taxon>Plectida</taxon>
        <taxon>Plectina</taxon>
        <taxon>Plectoidea</taxon>
        <taxon>Plectidae</taxon>
        <taxon>Plectus</taxon>
    </lineage>
</organism>
<proteinExistence type="predicted"/>
<accession>A0A914V3E9</accession>
<sequence>MASWSTGASPDRPSVPSGCDLRALSLPHMLGRLPVTSNRAVVVVVIVRSLPIVESQSARGAALLCTVTDADEPYTDDAICIRDLLLPRVLLATWELCYDIRLGQMLCY</sequence>